<dbReference type="RefSeq" id="WP_157748632.1">
    <property type="nucleotide sequence ID" value="NZ_JBHSOG010000085.1"/>
</dbReference>
<dbReference type="Proteomes" id="UP001595974">
    <property type="component" value="Unassembled WGS sequence"/>
</dbReference>
<keyword evidence="3" id="KW-1185">Reference proteome</keyword>
<organism evidence="2 3">
    <name type="scientific">Thauera sinica</name>
    <dbReference type="NCBI Taxonomy" id="2665146"/>
    <lineage>
        <taxon>Bacteria</taxon>
        <taxon>Pseudomonadati</taxon>
        <taxon>Pseudomonadota</taxon>
        <taxon>Betaproteobacteria</taxon>
        <taxon>Rhodocyclales</taxon>
        <taxon>Zoogloeaceae</taxon>
        <taxon>Thauera</taxon>
    </lineage>
</organism>
<name>A0ABW1AVX0_9RHOO</name>
<feature type="region of interest" description="Disordered" evidence="1">
    <location>
        <begin position="1"/>
        <end position="21"/>
    </location>
</feature>
<gene>
    <name evidence="2" type="ORF">ACFPTN_17505</name>
</gene>
<evidence type="ECO:0000256" key="1">
    <source>
        <dbReference type="SAM" id="MobiDB-lite"/>
    </source>
</evidence>
<evidence type="ECO:0000313" key="2">
    <source>
        <dbReference type="EMBL" id="MFC5771179.1"/>
    </source>
</evidence>
<sequence length="85" mass="9289">MSRSELTTPRRRATPPWDVRTLDKPSDPVNYYFAAGRGTGTPRAPIALARTRSAWIQSGIRTLRISFGAVRGIPPGAAIRKPTVT</sequence>
<evidence type="ECO:0000313" key="3">
    <source>
        <dbReference type="Proteomes" id="UP001595974"/>
    </source>
</evidence>
<dbReference type="EMBL" id="JBHSOG010000085">
    <property type="protein sequence ID" value="MFC5771179.1"/>
    <property type="molecule type" value="Genomic_DNA"/>
</dbReference>
<reference evidence="3" key="1">
    <citation type="journal article" date="2019" name="Int. J. Syst. Evol. Microbiol.">
        <title>The Global Catalogue of Microorganisms (GCM) 10K type strain sequencing project: providing services to taxonomists for standard genome sequencing and annotation.</title>
        <authorList>
            <consortium name="The Broad Institute Genomics Platform"/>
            <consortium name="The Broad Institute Genome Sequencing Center for Infectious Disease"/>
            <person name="Wu L."/>
            <person name="Ma J."/>
        </authorList>
    </citation>
    <scope>NUCLEOTIDE SEQUENCE [LARGE SCALE GENOMIC DNA]</scope>
    <source>
        <strain evidence="3">SHR3</strain>
    </source>
</reference>
<proteinExistence type="predicted"/>
<protein>
    <submittedName>
        <fullName evidence="2">Uncharacterized protein</fullName>
    </submittedName>
</protein>
<comment type="caution">
    <text evidence="2">The sequence shown here is derived from an EMBL/GenBank/DDBJ whole genome shotgun (WGS) entry which is preliminary data.</text>
</comment>
<accession>A0ABW1AVX0</accession>